<dbReference type="AlphaFoldDB" id="F0SN04"/>
<dbReference type="InterPro" id="IPR004572">
    <property type="entry name" value="Protoporphyrinogen_oxidase"/>
</dbReference>
<dbReference type="HOGENOM" id="CLU_009629_3_0_0"/>
<comment type="pathway">
    <text evidence="6">Porphyrin-containing compound metabolism; protoheme biosynthesis.</text>
</comment>
<dbReference type="Proteomes" id="UP000006860">
    <property type="component" value="Chromosome"/>
</dbReference>
<dbReference type="EC" id="1.3.3.15" evidence="6"/>
<dbReference type="KEGG" id="pbs:Plabr_2407"/>
<dbReference type="PANTHER" id="PTHR42923">
    <property type="entry name" value="PROTOPORPHYRINOGEN OXIDASE"/>
    <property type="match status" value="1"/>
</dbReference>
<gene>
    <name evidence="8" type="ordered locus">Plabr_2407</name>
</gene>
<dbReference type="InterPro" id="IPR036188">
    <property type="entry name" value="FAD/NAD-bd_sf"/>
</dbReference>
<keyword evidence="4 6" id="KW-0560">Oxidoreductase</keyword>
<accession>F0SN04</accession>
<keyword evidence="3 6" id="KW-0274">FAD</keyword>
<comment type="subcellular location">
    <subcellularLocation>
        <location evidence="6">Cytoplasm</location>
    </subcellularLocation>
</comment>
<evidence type="ECO:0000259" key="7">
    <source>
        <dbReference type="Pfam" id="PF01593"/>
    </source>
</evidence>
<evidence type="ECO:0000256" key="3">
    <source>
        <dbReference type="ARBA" id="ARBA00022827"/>
    </source>
</evidence>
<proteinExistence type="inferred from homology"/>
<evidence type="ECO:0000256" key="6">
    <source>
        <dbReference type="RuleBase" id="RU364052"/>
    </source>
</evidence>
<keyword evidence="5 6" id="KW-0350">Heme biosynthesis</keyword>
<protein>
    <recommendedName>
        <fullName evidence="6">Coproporphyrinogen III oxidase</fullName>
        <ecNumber evidence="6">1.3.3.15</ecNumber>
    </recommendedName>
</protein>
<dbReference type="UniPathway" id="UPA00252"/>
<dbReference type="EMBL" id="CP002546">
    <property type="protein sequence ID" value="ADY60008.1"/>
    <property type="molecule type" value="Genomic_DNA"/>
</dbReference>
<evidence type="ECO:0000313" key="9">
    <source>
        <dbReference type="Proteomes" id="UP000006860"/>
    </source>
</evidence>
<sequence length="498" mass="54372">MDMSAGTHDAAQSSRKRRIAVLGGGLSGLSACWWLLKRSKQESTPVEITLFEANDRFGGVFGTIAENGYRLETGADMFITNKPGALQLAEELGLQPRLIGTNEQYRRSLILRNGRPIATPAGFDLMVPRNLWAFAKSPLLSPWGKCRVAAEYFLPGRAADDETLSSFAKRRFGSEAFARIIQPMIGGIYTADPDRLSLRATLPRFLEMEAEHGSLIKAALREKRRKSAAQEASAAASGARYGLFLSFDDGMSVLQDELVAAVEQECRLRCNTRVISVRSTAEGRYEIQTAESDSLEEYDAVLFALPAHQSAGLMTQVAPEAARLLGEIEYASAAIVVTGYKLEQVKHPLDCFGLVIPAVEKRKILAVSCTSRKFPNRAPEGSVQLRTFVGGAMQQQLLKHSDAELEELVKDELDSIFGISGQPEITKVVRWNRAMPQYHLGHVERVQKIESQLEAIPGVAVAGNALQGVGLPDVIQTSQRAVDSLWNGLFPAATAAEV</sequence>
<comment type="similarity">
    <text evidence="6">Belongs to the protoporphyrinogen/coproporphyrinogen oxidase family. Coproporphyrinogen III oxidase subfamily.</text>
</comment>
<dbReference type="eggNOG" id="COG1232">
    <property type="taxonomic scope" value="Bacteria"/>
</dbReference>
<name>F0SN04_RUBBR</name>
<dbReference type="Pfam" id="PF01593">
    <property type="entry name" value="Amino_oxidase"/>
    <property type="match status" value="1"/>
</dbReference>
<dbReference type="NCBIfam" id="TIGR00562">
    <property type="entry name" value="proto_IX_ox"/>
    <property type="match status" value="1"/>
</dbReference>
<evidence type="ECO:0000256" key="2">
    <source>
        <dbReference type="ARBA" id="ARBA00022630"/>
    </source>
</evidence>
<dbReference type="PANTHER" id="PTHR42923:SF3">
    <property type="entry name" value="PROTOPORPHYRINOGEN OXIDASE"/>
    <property type="match status" value="1"/>
</dbReference>
<dbReference type="GO" id="GO:0005737">
    <property type="term" value="C:cytoplasm"/>
    <property type="evidence" value="ECO:0007669"/>
    <property type="project" value="UniProtKB-SubCell"/>
</dbReference>
<keyword evidence="9" id="KW-1185">Reference proteome</keyword>
<dbReference type="SUPFAM" id="SSF54373">
    <property type="entry name" value="FAD-linked reductases, C-terminal domain"/>
    <property type="match status" value="1"/>
</dbReference>
<evidence type="ECO:0000256" key="4">
    <source>
        <dbReference type="ARBA" id="ARBA00023002"/>
    </source>
</evidence>
<dbReference type="InterPro" id="IPR002937">
    <property type="entry name" value="Amino_oxidase"/>
</dbReference>
<dbReference type="Gene3D" id="3.50.50.60">
    <property type="entry name" value="FAD/NAD(P)-binding domain"/>
    <property type="match status" value="1"/>
</dbReference>
<dbReference type="SUPFAM" id="SSF51905">
    <property type="entry name" value="FAD/NAD(P)-binding domain"/>
    <property type="match status" value="1"/>
</dbReference>
<organism evidence="8 9">
    <name type="scientific">Rubinisphaera brasiliensis (strain ATCC 49424 / DSM 5305 / JCM 21570 / IAM 15109 / NBRC 103401 / IFAM 1448)</name>
    <name type="common">Planctomyces brasiliensis</name>
    <dbReference type="NCBI Taxonomy" id="756272"/>
    <lineage>
        <taxon>Bacteria</taxon>
        <taxon>Pseudomonadati</taxon>
        <taxon>Planctomycetota</taxon>
        <taxon>Planctomycetia</taxon>
        <taxon>Planctomycetales</taxon>
        <taxon>Planctomycetaceae</taxon>
        <taxon>Rubinisphaera</taxon>
    </lineage>
</organism>
<dbReference type="Gene3D" id="3.90.660.20">
    <property type="entry name" value="Protoporphyrinogen oxidase, mitochondrial, domain 2"/>
    <property type="match status" value="1"/>
</dbReference>
<comment type="function">
    <text evidence="6">Involved in coproporphyrin-dependent heme b biosynthesis. Catalyzes the oxidation of coproporphyrinogen III to coproporphyrin III.</text>
</comment>
<comment type="catalytic activity">
    <reaction evidence="6">
        <text>coproporphyrinogen III + 3 O2 = coproporphyrin III + 3 H2O2</text>
        <dbReference type="Rhea" id="RHEA:43436"/>
        <dbReference type="ChEBI" id="CHEBI:15379"/>
        <dbReference type="ChEBI" id="CHEBI:16240"/>
        <dbReference type="ChEBI" id="CHEBI:57309"/>
        <dbReference type="ChEBI" id="CHEBI:131725"/>
        <dbReference type="EC" id="1.3.3.15"/>
    </reaction>
</comment>
<keyword evidence="6" id="KW-0963">Cytoplasm</keyword>
<keyword evidence="2 6" id="KW-0285">Flavoprotein</keyword>
<reference evidence="9" key="1">
    <citation type="submission" date="2011-02" db="EMBL/GenBank/DDBJ databases">
        <title>The complete genome of Planctomyces brasiliensis DSM 5305.</title>
        <authorList>
            <person name="Lucas S."/>
            <person name="Copeland A."/>
            <person name="Lapidus A."/>
            <person name="Bruce D."/>
            <person name="Goodwin L."/>
            <person name="Pitluck S."/>
            <person name="Kyrpides N."/>
            <person name="Mavromatis K."/>
            <person name="Pagani I."/>
            <person name="Ivanova N."/>
            <person name="Ovchinnikova G."/>
            <person name="Lu M."/>
            <person name="Detter J.C."/>
            <person name="Han C."/>
            <person name="Land M."/>
            <person name="Hauser L."/>
            <person name="Markowitz V."/>
            <person name="Cheng J.-F."/>
            <person name="Hugenholtz P."/>
            <person name="Woyke T."/>
            <person name="Wu D."/>
            <person name="Tindall B."/>
            <person name="Pomrenke H.G."/>
            <person name="Brambilla E."/>
            <person name="Klenk H.-P."/>
            <person name="Eisen J.A."/>
        </authorList>
    </citation>
    <scope>NUCLEOTIDE SEQUENCE [LARGE SCALE GENOMIC DNA]</scope>
    <source>
        <strain evidence="9">ATCC 49424 / DSM 5305 / JCM 21570 / NBRC 103401 / IFAM 1448</strain>
    </source>
</reference>
<comment type="cofactor">
    <cofactor evidence="1 6">
        <name>FAD</name>
        <dbReference type="ChEBI" id="CHEBI:57692"/>
    </cofactor>
</comment>
<evidence type="ECO:0000313" key="8">
    <source>
        <dbReference type="EMBL" id="ADY60008.1"/>
    </source>
</evidence>
<evidence type="ECO:0000256" key="5">
    <source>
        <dbReference type="ARBA" id="ARBA00023133"/>
    </source>
</evidence>
<dbReference type="GO" id="GO:0004729">
    <property type="term" value="F:oxygen-dependent protoporphyrinogen oxidase activity"/>
    <property type="evidence" value="ECO:0007669"/>
    <property type="project" value="UniProtKB-UniRule"/>
</dbReference>
<dbReference type="InterPro" id="IPR050464">
    <property type="entry name" value="Zeta_carotene_desat/Oxidored"/>
</dbReference>
<feature type="domain" description="Amine oxidase" evidence="7">
    <location>
        <begin position="26"/>
        <end position="483"/>
    </location>
</feature>
<dbReference type="STRING" id="756272.Plabr_2407"/>
<evidence type="ECO:0000256" key="1">
    <source>
        <dbReference type="ARBA" id="ARBA00001974"/>
    </source>
</evidence>
<dbReference type="Gene3D" id="1.10.3110.10">
    <property type="entry name" value="protoporphyrinogen ix oxidase, domain 3"/>
    <property type="match status" value="1"/>
</dbReference>
<dbReference type="GO" id="GO:0006783">
    <property type="term" value="P:heme biosynthetic process"/>
    <property type="evidence" value="ECO:0007669"/>
    <property type="project" value="UniProtKB-UniRule"/>
</dbReference>